<organism evidence="7 8">
    <name type="scientific">Pseudoalteromonas luteoviolacea H33</name>
    <dbReference type="NCBI Taxonomy" id="1365251"/>
    <lineage>
        <taxon>Bacteria</taxon>
        <taxon>Pseudomonadati</taxon>
        <taxon>Pseudomonadota</taxon>
        <taxon>Gammaproteobacteria</taxon>
        <taxon>Alteromonadales</taxon>
        <taxon>Pseudoalteromonadaceae</taxon>
        <taxon>Pseudoalteromonas</taxon>
    </lineage>
</organism>
<dbReference type="PANTHER" id="PTHR30086">
    <property type="entry name" value="ARGININE EXPORTER PROTEIN ARGO"/>
    <property type="match status" value="1"/>
</dbReference>
<feature type="transmembrane region" description="Helical" evidence="6">
    <location>
        <begin position="113"/>
        <end position="137"/>
    </location>
</feature>
<dbReference type="OrthoDB" id="9812084at2"/>
<evidence type="ECO:0000256" key="5">
    <source>
        <dbReference type="ARBA" id="ARBA00023136"/>
    </source>
</evidence>
<gene>
    <name evidence="7" type="ORF">N476_01740</name>
</gene>
<dbReference type="Proteomes" id="UP000076503">
    <property type="component" value="Unassembled WGS sequence"/>
</dbReference>
<accession>A0A161Y8A2</accession>
<name>A0A161Y8A2_9GAMM</name>
<comment type="caution">
    <text evidence="7">The sequence shown here is derived from an EMBL/GenBank/DDBJ whole genome shotgun (WGS) entry which is preliminary data.</text>
</comment>
<sequence>MPLIELSTLLPALILFSFTATITPGPNTILLTYSGSKFGIKKTLPHIVGLLAGMTIIHIMMLLGLGHLVLTIPPLHFIFKLLASGYIVYLAYKIAFKHTKSSQKQQQAHPLTFIQGALFQLINPKSIATILSLTTALTLPGDYYWHSAILGVVVFNIVALGSGLSWIYFGKVLSKKLQNPTHMQRFNYAMASLLLACLPLIHLSSQ</sequence>
<reference evidence="7 8" key="1">
    <citation type="submission" date="2013-07" db="EMBL/GenBank/DDBJ databases">
        <title>Comparative Genomic and Metabolomic Analysis of Twelve Strains of Pseudoalteromonas luteoviolacea.</title>
        <authorList>
            <person name="Vynne N.G."/>
            <person name="Mansson M."/>
            <person name="Gram L."/>
        </authorList>
    </citation>
    <scope>NUCLEOTIDE SEQUENCE [LARGE SCALE GENOMIC DNA]</scope>
    <source>
        <strain evidence="7 8">H33</strain>
    </source>
</reference>
<feature type="transmembrane region" description="Helical" evidence="6">
    <location>
        <begin position="47"/>
        <end position="69"/>
    </location>
</feature>
<feature type="transmembrane region" description="Helical" evidence="6">
    <location>
        <begin position="75"/>
        <end position="92"/>
    </location>
</feature>
<dbReference type="GO" id="GO:0033228">
    <property type="term" value="P:cysteine export across plasma membrane"/>
    <property type="evidence" value="ECO:0007669"/>
    <property type="project" value="TreeGrafter"/>
</dbReference>
<evidence type="ECO:0000256" key="6">
    <source>
        <dbReference type="SAM" id="Phobius"/>
    </source>
</evidence>
<feature type="transmembrane region" description="Helical" evidence="6">
    <location>
        <begin position="188"/>
        <end position="205"/>
    </location>
</feature>
<dbReference type="RefSeq" id="WP_081216385.1">
    <property type="nucleotide sequence ID" value="NZ_AUXZ01000064.1"/>
</dbReference>
<evidence type="ECO:0008006" key="9">
    <source>
        <dbReference type="Google" id="ProtNLM"/>
    </source>
</evidence>
<feature type="transmembrane region" description="Helical" evidence="6">
    <location>
        <begin position="12"/>
        <end position="35"/>
    </location>
</feature>
<dbReference type="PANTHER" id="PTHR30086:SF20">
    <property type="entry name" value="ARGININE EXPORTER PROTEIN ARGO-RELATED"/>
    <property type="match status" value="1"/>
</dbReference>
<dbReference type="AlphaFoldDB" id="A0A161Y8A2"/>
<dbReference type="GO" id="GO:0005886">
    <property type="term" value="C:plasma membrane"/>
    <property type="evidence" value="ECO:0007669"/>
    <property type="project" value="UniProtKB-SubCell"/>
</dbReference>
<protein>
    <recommendedName>
        <fullName evidence="9">Lysine transporter LysE</fullName>
    </recommendedName>
</protein>
<keyword evidence="3 6" id="KW-0812">Transmembrane</keyword>
<keyword evidence="4 6" id="KW-1133">Transmembrane helix</keyword>
<dbReference type="EMBL" id="AUXZ01000064">
    <property type="protein sequence ID" value="KZN52079.1"/>
    <property type="molecule type" value="Genomic_DNA"/>
</dbReference>
<evidence type="ECO:0000256" key="1">
    <source>
        <dbReference type="ARBA" id="ARBA00004651"/>
    </source>
</evidence>
<keyword evidence="2" id="KW-1003">Cell membrane</keyword>
<evidence type="ECO:0000256" key="3">
    <source>
        <dbReference type="ARBA" id="ARBA00022692"/>
    </source>
</evidence>
<dbReference type="Pfam" id="PF01810">
    <property type="entry name" value="LysE"/>
    <property type="match status" value="1"/>
</dbReference>
<comment type="subcellular location">
    <subcellularLocation>
        <location evidence="1">Cell membrane</location>
        <topology evidence="1">Multi-pass membrane protein</topology>
    </subcellularLocation>
</comment>
<dbReference type="PATRIC" id="fig|1365251.3.peg.1509"/>
<keyword evidence="5 6" id="KW-0472">Membrane</keyword>
<evidence type="ECO:0000256" key="2">
    <source>
        <dbReference type="ARBA" id="ARBA00022475"/>
    </source>
</evidence>
<evidence type="ECO:0000313" key="8">
    <source>
        <dbReference type="Proteomes" id="UP000076503"/>
    </source>
</evidence>
<evidence type="ECO:0000256" key="4">
    <source>
        <dbReference type="ARBA" id="ARBA00022989"/>
    </source>
</evidence>
<proteinExistence type="predicted"/>
<evidence type="ECO:0000313" key="7">
    <source>
        <dbReference type="EMBL" id="KZN52079.1"/>
    </source>
</evidence>
<dbReference type="InterPro" id="IPR001123">
    <property type="entry name" value="LeuE-type"/>
</dbReference>
<feature type="transmembrane region" description="Helical" evidence="6">
    <location>
        <begin position="143"/>
        <end position="167"/>
    </location>
</feature>
<dbReference type="GO" id="GO:0015171">
    <property type="term" value="F:amino acid transmembrane transporter activity"/>
    <property type="evidence" value="ECO:0007669"/>
    <property type="project" value="TreeGrafter"/>
</dbReference>